<protein>
    <submittedName>
        <fullName evidence="2">Uncharacterized protein</fullName>
    </submittedName>
</protein>
<keyword evidence="1" id="KW-0812">Transmembrane</keyword>
<evidence type="ECO:0000256" key="1">
    <source>
        <dbReference type="SAM" id="Phobius"/>
    </source>
</evidence>
<accession>A0ABT4FCY5</accession>
<evidence type="ECO:0000313" key="2">
    <source>
        <dbReference type="EMBL" id="MCY9595761.1"/>
    </source>
</evidence>
<proteinExistence type="predicted"/>
<dbReference type="RefSeq" id="WP_042229268.1">
    <property type="nucleotide sequence ID" value="NZ_CP026520.1"/>
</dbReference>
<reference evidence="2 3" key="1">
    <citation type="submission" date="2022-05" db="EMBL/GenBank/DDBJ databases">
        <title>Genome Sequencing of Bee-Associated Microbes.</title>
        <authorList>
            <person name="Dunlap C."/>
        </authorList>
    </citation>
    <scope>NUCLEOTIDE SEQUENCE [LARGE SCALE GENOMIC DNA]</scope>
    <source>
        <strain evidence="2 3">NRRL B-23120</strain>
    </source>
</reference>
<keyword evidence="1" id="KW-0472">Membrane</keyword>
<keyword evidence="1" id="KW-1133">Transmembrane helix</keyword>
<sequence length="62" mass="7026">MDTLTDDVLNLIDQVDTDPIMQADESIYLPFTIQYVVICPIILLPEIPRSVQDRTGRIPACH</sequence>
<dbReference type="Proteomes" id="UP001527202">
    <property type="component" value="Unassembled WGS sequence"/>
</dbReference>
<keyword evidence="3" id="KW-1185">Reference proteome</keyword>
<organism evidence="2 3">
    <name type="scientific">Paenibacillus chitinolyticus</name>
    <dbReference type="NCBI Taxonomy" id="79263"/>
    <lineage>
        <taxon>Bacteria</taxon>
        <taxon>Bacillati</taxon>
        <taxon>Bacillota</taxon>
        <taxon>Bacilli</taxon>
        <taxon>Bacillales</taxon>
        <taxon>Paenibacillaceae</taxon>
        <taxon>Paenibacillus</taxon>
    </lineage>
</organism>
<comment type="caution">
    <text evidence="2">The sequence shown here is derived from an EMBL/GenBank/DDBJ whole genome shotgun (WGS) entry which is preliminary data.</text>
</comment>
<evidence type="ECO:0000313" key="3">
    <source>
        <dbReference type="Proteomes" id="UP001527202"/>
    </source>
</evidence>
<gene>
    <name evidence="2" type="ORF">M5X16_08245</name>
</gene>
<dbReference type="GeneID" id="95379066"/>
<name>A0ABT4FCY5_9BACL</name>
<feature type="transmembrane region" description="Helical" evidence="1">
    <location>
        <begin position="27"/>
        <end position="44"/>
    </location>
</feature>
<dbReference type="EMBL" id="JAMDMJ010000008">
    <property type="protein sequence ID" value="MCY9595761.1"/>
    <property type="molecule type" value="Genomic_DNA"/>
</dbReference>